<dbReference type="Proteomes" id="UP000784294">
    <property type="component" value="Unassembled WGS sequence"/>
</dbReference>
<dbReference type="EMBL" id="CAAALY010033273">
    <property type="protein sequence ID" value="VEL17582.1"/>
    <property type="molecule type" value="Genomic_DNA"/>
</dbReference>
<accession>A0A448WQG1</accession>
<feature type="region of interest" description="Disordered" evidence="1">
    <location>
        <begin position="50"/>
        <end position="87"/>
    </location>
</feature>
<comment type="caution">
    <text evidence="2">The sequence shown here is derived from an EMBL/GenBank/DDBJ whole genome shotgun (WGS) entry which is preliminary data.</text>
</comment>
<gene>
    <name evidence="2" type="ORF">PXEA_LOCUS11022</name>
</gene>
<evidence type="ECO:0000313" key="3">
    <source>
        <dbReference type="Proteomes" id="UP000784294"/>
    </source>
</evidence>
<dbReference type="AlphaFoldDB" id="A0A448WQG1"/>
<reference evidence="2" key="1">
    <citation type="submission" date="2018-11" db="EMBL/GenBank/DDBJ databases">
        <authorList>
            <consortium name="Pathogen Informatics"/>
        </authorList>
    </citation>
    <scope>NUCLEOTIDE SEQUENCE</scope>
</reference>
<evidence type="ECO:0000313" key="2">
    <source>
        <dbReference type="EMBL" id="VEL17582.1"/>
    </source>
</evidence>
<proteinExistence type="predicted"/>
<sequence>MTTGRSTYRSLAVAHSSLTLETSGDIASHEIKHRHTFHQRLGNLRVRLHRRNSPDLSSNQPPGRKPCPASSVPSLAPYRSPENTSTL</sequence>
<name>A0A448WQG1_9PLAT</name>
<protein>
    <submittedName>
        <fullName evidence="2">Uncharacterized protein</fullName>
    </submittedName>
</protein>
<keyword evidence="3" id="KW-1185">Reference proteome</keyword>
<evidence type="ECO:0000256" key="1">
    <source>
        <dbReference type="SAM" id="MobiDB-lite"/>
    </source>
</evidence>
<organism evidence="2 3">
    <name type="scientific">Protopolystoma xenopodis</name>
    <dbReference type="NCBI Taxonomy" id="117903"/>
    <lineage>
        <taxon>Eukaryota</taxon>
        <taxon>Metazoa</taxon>
        <taxon>Spiralia</taxon>
        <taxon>Lophotrochozoa</taxon>
        <taxon>Platyhelminthes</taxon>
        <taxon>Monogenea</taxon>
        <taxon>Polyopisthocotylea</taxon>
        <taxon>Polystomatidea</taxon>
        <taxon>Polystomatidae</taxon>
        <taxon>Protopolystoma</taxon>
    </lineage>
</organism>